<evidence type="ECO:0000313" key="3">
    <source>
        <dbReference type="Proteomes" id="UP000275267"/>
    </source>
</evidence>
<reference evidence="3" key="1">
    <citation type="journal article" date="2019" name="Nat. Commun.">
        <title>The genome of broomcorn millet.</title>
        <authorList>
            <person name="Zou C."/>
            <person name="Miki D."/>
            <person name="Li D."/>
            <person name="Tang Q."/>
            <person name="Xiao L."/>
            <person name="Rajput S."/>
            <person name="Deng P."/>
            <person name="Jia W."/>
            <person name="Huang R."/>
            <person name="Zhang M."/>
            <person name="Sun Y."/>
            <person name="Hu J."/>
            <person name="Fu X."/>
            <person name="Schnable P.S."/>
            <person name="Li F."/>
            <person name="Zhang H."/>
            <person name="Feng B."/>
            <person name="Zhu X."/>
            <person name="Liu R."/>
            <person name="Schnable J.C."/>
            <person name="Zhu J.-K."/>
            <person name="Zhang H."/>
        </authorList>
    </citation>
    <scope>NUCLEOTIDE SEQUENCE [LARGE SCALE GENOMIC DNA]</scope>
</reference>
<dbReference type="PANTHER" id="PTHR38522">
    <property type="entry name" value="PLASMA MEMBRANE-ASSOCIATED CATION-BINDING PROTEIN 1"/>
    <property type="match status" value="1"/>
</dbReference>
<dbReference type="Pfam" id="PF05558">
    <property type="entry name" value="DREPP"/>
    <property type="match status" value="1"/>
</dbReference>
<comment type="caution">
    <text evidence="2">The sequence shown here is derived from an EMBL/GenBank/DDBJ whole genome shotgun (WGS) entry which is preliminary data.</text>
</comment>
<gene>
    <name evidence="2" type="ORF">C2845_PM11G17220</name>
</gene>
<dbReference type="EMBL" id="PQIB02000007">
    <property type="protein sequence ID" value="RLN09214.1"/>
    <property type="molecule type" value="Genomic_DNA"/>
</dbReference>
<feature type="compositionally biased region" description="Basic and acidic residues" evidence="1">
    <location>
        <begin position="232"/>
        <end position="241"/>
    </location>
</feature>
<name>A0A3L6RV57_PANMI</name>
<dbReference type="PANTHER" id="PTHR38522:SF2">
    <property type="entry name" value="PLASMA MEMBRANE-ASSOCIATED CATION-BINDING PROTEIN 1"/>
    <property type="match status" value="1"/>
</dbReference>
<dbReference type="OrthoDB" id="1933409at2759"/>
<proteinExistence type="predicted"/>
<evidence type="ECO:0000256" key="1">
    <source>
        <dbReference type="SAM" id="MobiDB-lite"/>
    </source>
</evidence>
<keyword evidence="3" id="KW-1185">Reference proteome</keyword>
<feature type="region of interest" description="Disordered" evidence="1">
    <location>
        <begin position="143"/>
        <end position="241"/>
    </location>
</feature>
<sequence length="241" mass="24780">MDIWKSKVLPKIKLVFAKSGGKKAAAAAELVKSFDESKEGINGEFEEKKVDLQPKVVEIYESVPAPLKVLIKERSKVSGIKKNSAAITKFFEDLAKIEFPGAKQVSEGISKVGPALLSGPIFATFEKVSSLLPVAVEEAPKEAAAAEDAADKKDAAAAAAVEEKKEEAPAGEKKEEAPAAAEEKKEEAAPAAAEETAGAAPPSADAAAAEPAAALAPAEAAVEAVAPAEPAAKAEEETPKA</sequence>
<dbReference type="InterPro" id="IPR008469">
    <property type="entry name" value="DREPP"/>
</dbReference>
<feature type="compositionally biased region" description="Low complexity" evidence="1">
    <location>
        <begin position="189"/>
        <end position="231"/>
    </location>
</feature>
<evidence type="ECO:0000313" key="2">
    <source>
        <dbReference type="EMBL" id="RLN09214.1"/>
    </source>
</evidence>
<evidence type="ECO:0008006" key="4">
    <source>
        <dbReference type="Google" id="ProtNLM"/>
    </source>
</evidence>
<dbReference type="GO" id="GO:0005886">
    <property type="term" value="C:plasma membrane"/>
    <property type="evidence" value="ECO:0007669"/>
    <property type="project" value="InterPro"/>
</dbReference>
<dbReference type="STRING" id="4540.A0A3L6RV57"/>
<protein>
    <recommendedName>
        <fullName evidence="4">Plasma membrane-associated cation-binding protein 1</fullName>
    </recommendedName>
</protein>
<organism evidence="2 3">
    <name type="scientific">Panicum miliaceum</name>
    <name type="common">Proso millet</name>
    <name type="synonym">Broomcorn millet</name>
    <dbReference type="NCBI Taxonomy" id="4540"/>
    <lineage>
        <taxon>Eukaryota</taxon>
        <taxon>Viridiplantae</taxon>
        <taxon>Streptophyta</taxon>
        <taxon>Embryophyta</taxon>
        <taxon>Tracheophyta</taxon>
        <taxon>Spermatophyta</taxon>
        <taxon>Magnoliopsida</taxon>
        <taxon>Liliopsida</taxon>
        <taxon>Poales</taxon>
        <taxon>Poaceae</taxon>
        <taxon>PACMAD clade</taxon>
        <taxon>Panicoideae</taxon>
        <taxon>Panicodae</taxon>
        <taxon>Paniceae</taxon>
        <taxon>Panicinae</taxon>
        <taxon>Panicum</taxon>
        <taxon>Panicum sect. Panicum</taxon>
    </lineage>
</organism>
<accession>A0A3L6RV57</accession>
<dbReference type="AlphaFoldDB" id="A0A3L6RV57"/>
<dbReference type="Proteomes" id="UP000275267">
    <property type="component" value="Unassembled WGS sequence"/>
</dbReference>
<feature type="compositionally biased region" description="Basic and acidic residues" evidence="1">
    <location>
        <begin position="149"/>
        <end position="188"/>
    </location>
</feature>